<organism evidence="9 10">
    <name type="scientific">Paenibacillus crassostreae</name>
    <dbReference type="NCBI Taxonomy" id="1763538"/>
    <lineage>
        <taxon>Bacteria</taxon>
        <taxon>Bacillati</taxon>
        <taxon>Bacillota</taxon>
        <taxon>Bacilli</taxon>
        <taxon>Bacillales</taxon>
        <taxon>Paenibacillaceae</taxon>
        <taxon>Paenibacillus</taxon>
    </lineage>
</organism>
<feature type="transmembrane region" description="Helical" evidence="8">
    <location>
        <begin position="216"/>
        <end position="236"/>
    </location>
</feature>
<evidence type="ECO:0000256" key="7">
    <source>
        <dbReference type="ARBA" id="ARBA00023136"/>
    </source>
</evidence>
<dbReference type="Proteomes" id="UP000077134">
    <property type="component" value="Unassembled WGS sequence"/>
</dbReference>
<gene>
    <name evidence="9" type="ORF">PNBC_17240</name>
</gene>
<dbReference type="STRING" id="1763538.LPB68_13650"/>
<evidence type="ECO:0000256" key="6">
    <source>
        <dbReference type="ARBA" id="ARBA00022989"/>
    </source>
</evidence>
<feature type="transmembrane region" description="Helical" evidence="8">
    <location>
        <begin position="42"/>
        <end position="63"/>
    </location>
</feature>
<feature type="transmembrane region" description="Helical" evidence="8">
    <location>
        <begin position="296"/>
        <end position="316"/>
    </location>
</feature>
<dbReference type="AlphaFoldDB" id="A0A162RH83"/>
<keyword evidence="10" id="KW-1185">Reference proteome</keyword>
<comment type="caution">
    <text evidence="9">The sequence shown here is derived from an EMBL/GenBank/DDBJ whole genome shotgun (WGS) entry which is preliminary data.</text>
</comment>
<keyword evidence="5 8" id="KW-0812">Transmembrane</keyword>
<feature type="transmembrane region" description="Helical" evidence="8">
    <location>
        <begin position="118"/>
        <end position="137"/>
    </location>
</feature>
<dbReference type="RefSeq" id="WP_068660310.1">
    <property type="nucleotide sequence ID" value="NZ_CP017770.1"/>
</dbReference>
<dbReference type="OrthoDB" id="2957438at2"/>
<evidence type="ECO:0000256" key="1">
    <source>
        <dbReference type="ARBA" id="ARBA00004141"/>
    </source>
</evidence>
<feature type="transmembrane region" description="Helical" evidence="8">
    <location>
        <begin position="328"/>
        <end position="350"/>
    </location>
</feature>
<name>A0A162RH83_9BACL</name>
<evidence type="ECO:0000256" key="3">
    <source>
        <dbReference type="ARBA" id="ARBA00022448"/>
    </source>
</evidence>
<dbReference type="PANTHER" id="PTHR34975">
    <property type="entry name" value="SPORE GERMINATION PROTEIN A2"/>
    <property type="match status" value="1"/>
</dbReference>
<sequence>MKEKLSQFHVTILLYMTQTGAIIITLPRLLAQHFGTNGWLSLILVSIIVSLNLFLISAVYRLGKGKSILDILEKSIPKFIIYPLYLALIFIFAILGCLVSKQYVLIFKMHAFPTTHPMVFKLVIDVVAYFLIIKSIYNIAKAATVFFWLIIWMIILLFYLYSDFEFSRLTPFIFREATFTTNGFFTILISFLGFELCLFLFPYTNKQTKLMKAAQVSNIMVTITYLYTAFMAFGFYGHAHLKNLQFPLLNILGYIQLPFLQGTENLLFGFMLFSIIITSGMYWWAAKEVTYRMFPINHKFLALILLSISYFISFIPDSLNEIDRWLTYLGYSEVVISFGLPIILILLLLVQRMRGNTHD</sequence>
<dbReference type="EMBL" id="LSFN01000036">
    <property type="protein sequence ID" value="OAB71757.1"/>
    <property type="molecule type" value="Genomic_DNA"/>
</dbReference>
<keyword evidence="6 8" id="KW-1133">Transmembrane helix</keyword>
<evidence type="ECO:0000313" key="9">
    <source>
        <dbReference type="EMBL" id="OAB71757.1"/>
    </source>
</evidence>
<keyword evidence="3" id="KW-0813">Transport</keyword>
<evidence type="ECO:0000256" key="5">
    <source>
        <dbReference type="ARBA" id="ARBA00022692"/>
    </source>
</evidence>
<dbReference type="GO" id="GO:0009847">
    <property type="term" value="P:spore germination"/>
    <property type="evidence" value="ECO:0007669"/>
    <property type="project" value="InterPro"/>
</dbReference>
<keyword evidence="4" id="KW-0309">Germination</keyword>
<evidence type="ECO:0000256" key="2">
    <source>
        <dbReference type="ARBA" id="ARBA00007998"/>
    </source>
</evidence>
<protein>
    <submittedName>
        <fullName evidence="9">Spore gernimation protein</fullName>
    </submittedName>
</protein>
<dbReference type="PANTHER" id="PTHR34975:SF2">
    <property type="entry name" value="SPORE GERMINATION PROTEIN A2"/>
    <property type="match status" value="1"/>
</dbReference>
<reference evidence="9 10" key="1">
    <citation type="submission" date="2016-02" db="EMBL/GenBank/DDBJ databases">
        <title>Paenibacillus sp. LPB0068, isolated from Crassostrea gigas.</title>
        <authorList>
            <person name="Shin S.-K."/>
            <person name="Yi H."/>
        </authorList>
    </citation>
    <scope>NUCLEOTIDE SEQUENCE [LARGE SCALE GENOMIC DNA]</scope>
    <source>
        <strain evidence="9 10">LPB0068</strain>
    </source>
</reference>
<accession>A0A162RH83</accession>
<feature type="transmembrane region" description="Helical" evidence="8">
    <location>
        <begin position="12"/>
        <end position="30"/>
    </location>
</feature>
<feature type="transmembrane region" description="Helical" evidence="8">
    <location>
        <begin position="266"/>
        <end position="284"/>
    </location>
</feature>
<evidence type="ECO:0000256" key="4">
    <source>
        <dbReference type="ARBA" id="ARBA00022544"/>
    </source>
</evidence>
<comment type="similarity">
    <text evidence="2">Belongs to the amino acid-polyamine-organocation (APC) superfamily. Spore germination protein (SGP) (TC 2.A.3.9) family.</text>
</comment>
<evidence type="ECO:0000256" key="8">
    <source>
        <dbReference type="SAM" id="Phobius"/>
    </source>
</evidence>
<evidence type="ECO:0000313" key="10">
    <source>
        <dbReference type="Proteomes" id="UP000077134"/>
    </source>
</evidence>
<dbReference type="Pfam" id="PF03845">
    <property type="entry name" value="Spore_permease"/>
    <property type="match status" value="1"/>
</dbReference>
<keyword evidence="7 8" id="KW-0472">Membrane</keyword>
<dbReference type="InterPro" id="IPR004761">
    <property type="entry name" value="Spore_GerAB"/>
</dbReference>
<feature type="transmembrane region" description="Helical" evidence="8">
    <location>
        <begin position="84"/>
        <end position="106"/>
    </location>
</feature>
<dbReference type="KEGG" id="pcx:LPB68_13650"/>
<feature type="transmembrane region" description="Helical" evidence="8">
    <location>
        <begin position="182"/>
        <end position="204"/>
    </location>
</feature>
<dbReference type="GO" id="GO:0016020">
    <property type="term" value="C:membrane"/>
    <property type="evidence" value="ECO:0007669"/>
    <property type="project" value="UniProtKB-SubCell"/>
</dbReference>
<proteinExistence type="inferred from homology"/>
<comment type="subcellular location">
    <subcellularLocation>
        <location evidence="1">Membrane</location>
        <topology evidence="1">Multi-pass membrane protein</topology>
    </subcellularLocation>
</comment>
<feature type="transmembrane region" description="Helical" evidence="8">
    <location>
        <begin position="144"/>
        <end position="162"/>
    </location>
</feature>